<dbReference type="Gene3D" id="3.30.70.100">
    <property type="match status" value="1"/>
</dbReference>
<name>A0A1J5RID3_9ZZZZ</name>
<organism evidence="1">
    <name type="scientific">mine drainage metagenome</name>
    <dbReference type="NCBI Taxonomy" id="410659"/>
    <lineage>
        <taxon>unclassified sequences</taxon>
        <taxon>metagenomes</taxon>
        <taxon>ecological metagenomes</taxon>
    </lineage>
</organism>
<evidence type="ECO:0008006" key="2">
    <source>
        <dbReference type="Google" id="ProtNLM"/>
    </source>
</evidence>
<protein>
    <recommendedName>
        <fullName evidence="2">ABM domain-containing protein</fullName>
    </recommendedName>
</protein>
<proteinExistence type="predicted"/>
<accession>A0A1J5RID3</accession>
<sequence>MFSPVTIPFGAKMLFNTATIKPGVAFEDVEVALGEMCNVVKDTYGGEKGGFIAGQVYEFSGFVSDEGSLSDSRSAEKHIAIVTYWKSFEQHERSHADKAFKDKFAALAELCVESKELGYDMLWQGALE</sequence>
<comment type="caution">
    <text evidence="1">The sequence shown here is derived from an EMBL/GenBank/DDBJ whole genome shotgun (WGS) entry which is preliminary data.</text>
</comment>
<evidence type="ECO:0000313" key="1">
    <source>
        <dbReference type="EMBL" id="OIQ91860.1"/>
    </source>
</evidence>
<reference evidence="1" key="1">
    <citation type="submission" date="2016-10" db="EMBL/GenBank/DDBJ databases">
        <title>Sequence of Gallionella enrichment culture.</title>
        <authorList>
            <person name="Poehlein A."/>
            <person name="Muehling M."/>
            <person name="Daniel R."/>
        </authorList>
    </citation>
    <scope>NUCLEOTIDE SEQUENCE</scope>
</reference>
<gene>
    <name evidence="1" type="ORF">GALL_262310</name>
</gene>
<dbReference type="EMBL" id="MLJW01000247">
    <property type="protein sequence ID" value="OIQ91860.1"/>
    <property type="molecule type" value="Genomic_DNA"/>
</dbReference>
<dbReference type="AlphaFoldDB" id="A0A1J5RID3"/>